<dbReference type="EMBL" id="CP120682">
    <property type="protein sequence ID" value="WKN35797.1"/>
    <property type="molecule type" value="Genomic_DNA"/>
</dbReference>
<organism evidence="2">
    <name type="scientific">Roseihalotalea indica</name>
    <dbReference type="NCBI Taxonomy" id="2867963"/>
    <lineage>
        <taxon>Bacteria</taxon>
        <taxon>Pseudomonadati</taxon>
        <taxon>Bacteroidota</taxon>
        <taxon>Cytophagia</taxon>
        <taxon>Cytophagales</taxon>
        <taxon>Catalimonadaceae</taxon>
        <taxon>Roseihalotalea</taxon>
    </lineage>
</organism>
<evidence type="ECO:0000313" key="2">
    <source>
        <dbReference type="EMBL" id="WKN35797.1"/>
    </source>
</evidence>
<dbReference type="AlphaFoldDB" id="A0AA49GJC4"/>
<gene>
    <name evidence="2" type="ORF">K4G66_25855</name>
</gene>
<reference evidence="2" key="2">
    <citation type="journal article" date="2024" name="Antonie Van Leeuwenhoek">
        <title>Roseihalotalea indica gen. nov., sp. nov., a halophilic Bacteroidetes from mesopelagic Southwest Indian Ocean with higher carbohydrate metabolic potential.</title>
        <authorList>
            <person name="Chen B."/>
            <person name="Zhang M."/>
            <person name="Lin D."/>
            <person name="Ye J."/>
            <person name="Tang K."/>
        </authorList>
    </citation>
    <scope>NUCLEOTIDE SEQUENCE</scope>
    <source>
        <strain evidence="2">TK19036</strain>
    </source>
</reference>
<keyword evidence="1" id="KW-0472">Membrane</keyword>
<accession>A0AA49GJC4</accession>
<reference evidence="2" key="1">
    <citation type="journal article" date="2023" name="Comput. Struct. Biotechnol. J.">
        <title>Discovery of a novel marine Bacteroidetes with a rich repertoire of carbohydrate-active enzymes.</title>
        <authorList>
            <person name="Chen B."/>
            <person name="Liu G."/>
            <person name="Chen Q."/>
            <person name="Wang H."/>
            <person name="Liu L."/>
            <person name="Tang K."/>
        </authorList>
    </citation>
    <scope>NUCLEOTIDE SEQUENCE</scope>
    <source>
        <strain evidence="2">TK19036</strain>
    </source>
</reference>
<keyword evidence="1" id="KW-0812">Transmembrane</keyword>
<evidence type="ECO:0000256" key="1">
    <source>
        <dbReference type="SAM" id="Phobius"/>
    </source>
</evidence>
<keyword evidence="1" id="KW-1133">Transmembrane helix</keyword>
<feature type="transmembrane region" description="Helical" evidence="1">
    <location>
        <begin position="7"/>
        <end position="25"/>
    </location>
</feature>
<sequence>MRKAGIVMALVGFVALVISIISLIGEVSLDRYPPMFGNSWVVIMALFWFISGIALVVTFGKGE</sequence>
<protein>
    <submittedName>
        <fullName evidence="2">Uncharacterized protein</fullName>
    </submittedName>
</protein>
<proteinExistence type="predicted"/>
<name>A0AA49GJC4_9BACT</name>
<feature type="transmembrane region" description="Helical" evidence="1">
    <location>
        <begin position="37"/>
        <end position="59"/>
    </location>
</feature>